<evidence type="ECO:0000259" key="3">
    <source>
        <dbReference type="PROSITE" id="PS51844"/>
    </source>
</evidence>
<evidence type="ECO:0000256" key="2">
    <source>
        <dbReference type="ARBA" id="ARBA00022840"/>
    </source>
</evidence>
<dbReference type="OrthoDB" id="6108017at2759"/>
<dbReference type="InterPro" id="IPR008989">
    <property type="entry name" value="Myosin_S1_N"/>
</dbReference>
<dbReference type="AlphaFoldDB" id="A0A8S9XBZ0"/>
<name>A0A8S9XBZ0_APOLU</name>
<evidence type="ECO:0000313" key="4">
    <source>
        <dbReference type="EMBL" id="KAF6206580.1"/>
    </source>
</evidence>
<dbReference type="InterPro" id="IPR004009">
    <property type="entry name" value="SH3_Myosin"/>
</dbReference>
<dbReference type="Gene3D" id="2.30.30.360">
    <property type="entry name" value="Myosin S1 fragment, N-terminal"/>
    <property type="match status" value="1"/>
</dbReference>
<evidence type="ECO:0000256" key="1">
    <source>
        <dbReference type="ARBA" id="ARBA00022741"/>
    </source>
</evidence>
<dbReference type="Proteomes" id="UP000466442">
    <property type="component" value="Unassembled WGS sequence"/>
</dbReference>
<organism evidence="4 5">
    <name type="scientific">Apolygus lucorum</name>
    <name type="common">Small green plant bug</name>
    <name type="synonym">Lygocoris lucorum</name>
    <dbReference type="NCBI Taxonomy" id="248454"/>
    <lineage>
        <taxon>Eukaryota</taxon>
        <taxon>Metazoa</taxon>
        <taxon>Ecdysozoa</taxon>
        <taxon>Arthropoda</taxon>
        <taxon>Hexapoda</taxon>
        <taxon>Insecta</taxon>
        <taxon>Pterygota</taxon>
        <taxon>Neoptera</taxon>
        <taxon>Paraneoptera</taxon>
        <taxon>Hemiptera</taxon>
        <taxon>Heteroptera</taxon>
        <taxon>Panheteroptera</taxon>
        <taxon>Cimicomorpha</taxon>
        <taxon>Miridae</taxon>
        <taxon>Mirini</taxon>
        <taxon>Apolygus</taxon>
    </lineage>
</organism>
<dbReference type="GO" id="GO:0003774">
    <property type="term" value="F:cytoskeletal motor activity"/>
    <property type="evidence" value="ECO:0007669"/>
    <property type="project" value="InterPro"/>
</dbReference>
<dbReference type="SUPFAM" id="SSF50084">
    <property type="entry name" value="Myosin S1 fragment, N-terminal domain"/>
    <property type="match status" value="1"/>
</dbReference>
<keyword evidence="5" id="KW-1185">Reference proteome</keyword>
<gene>
    <name evidence="4" type="ORF">GE061_017814</name>
</gene>
<feature type="domain" description="Myosin N-terminal SH3-like" evidence="3">
    <location>
        <begin position="153"/>
        <end position="188"/>
    </location>
</feature>
<comment type="caution">
    <text evidence="4">The sequence shown here is derived from an EMBL/GenBank/DDBJ whole genome shotgun (WGS) entry which is preliminary data.</text>
</comment>
<proteinExistence type="predicted"/>
<keyword evidence="2" id="KW-0067">ATP-binding</keyword>
<keyword evidence="1" id="KW-0547">Nucleotide-binding</keyword>
<evidence type="ECO:0000313" key="5">
    <source>
        <dbReference type="Proteomes" id="UP000466442"/>
    </source>
</evidence>
<dbReference type="GO" id="GO:0016459">
    <property type="term" value="C:myosin complex"/>
    <property type="evidence" value="ECO:0007669"/>
    <property type="project" value="InterPro"/>
</dbReference>
<dbReference type="PROSITE" id="PS51844">
    <property type="entry name" value="SH3_LIKE"/>
    <property type="match status" value="1"/>
</dbReference>
<dbReference type="EMBL" id="WIXP02000008">
    <property type="protein sequence ID" value="KAF6206580.1"/>
    <property type="molecule type" value="Genomic_DNA"/>
</dbReference>
<reference evidence="4" key="1">
    <citation type="journal article" date="2021" name="Mol. Ecol. Resour.">
        <title>Apolygus lucorum genome provides insights into omnivorousness and mesophyll feeding.</title>
        <authorList>
            <person name="Liu Y."/>
            <person name="Liu H."/>
            <person name="Wang H."/>
            <person name="Huang T."/>
            <person name="Liu B."/>
            <person name="Yang B."/>
            <person name="Yin L."/>
            <person name="Li B."/>
            <person name="Zhang Y."/>
            <person name="Zhang S."/>
            <person name="Jiang F."/>
            <person name="Zhang X."/>
            <person name="Ren Y."/>
            <person name="Wang B."/>
            <person name="Wang S."/>
            <person name="Lu Y."/>
            <person name="Wu K."/>
            <person name="Fan W."/>
            <person name="Wang G."/>
        </authorList>
    </citation>
    <scope>NUCLEOTIDE SEQUENCE</scope>
    <source>
        <strain evidence="4">12Hb</strain>
    </source>
</reference>
<sequence length="188" mass="21034">MERLYRHGPPSSALKMVQRQKLTIESRIDQSECSLQWEITLHGFILGRWVGRSVTSLLQVSVFSSRGTLSVEVFTVLQSSITRNLIIGYHLDYHPISAGRAVHYLCSPVCKDRLEMASKGPAGMQKSGDDPDPTPYLFVSLEQKRIDQTKPYDAKKACWVPDEAEGFLQGEIQGTKGDLVTVKLLVAR</sequence>
<dbReference type="Pfam" id="PF02736">
    <property type="entry name" value="Myosin_N"/>
    <property type="match status" value="1"/>
</dbReference>
<protein>
    <recommendedName>
        <fullName evidence="3">Myosin N-terminal SH3-like domain-containing protein</fullName>
    </recommendedName>
</protein>
<accession>A0A8S9XBZ0</accession>
<dbReference type="GO" id="GO:0005524">
    <property type="term" value="F:ATP binding"/>
    <property type="evidence" value="ECO:0007669"/>
    <property type="project" value="UniProtKB-KW"/>
</dbReference>
<dbReference type="GO" id="GO:0051015">
    <property type="term" value="F:actin filament binding"/>
    <property type="evidence" value="ECO:0007669"/>
    <property type="project" value="InterPro"/>
</dbReference>